<dbReference type="OrthoDB" id="3559580at2759"/>
<feature type="domain" description="DUF6590" evidence="2">
    <location>
        <begin position="96"/>
        <end position="248"/>
    </location>
</feature>
<dbReference type="Pfam" id="PF20233">
    <property type="entry name" value="DUF6590"/>
    <property type="match status" value="1"/>
</dbReference>
<evidence type="ECO:0000256" key="1">
    <source>
        <dbReference type="SAM" id="MobiDB-lite"/>
    </source>
</evidence>
<dbReference type="EMBL" id="JAAABM010000014">
    <property type="protein sequence ID" value="KAF7673035.1"/>
    <property type="molecule type" value="Genomic_DNA"/>
</dbReference>
<gene>
    <name evidence="3" type="ORF">GT037_008986</name>
</gene>
<dbReference type="InterPro" id="IPR046497">
    <property type="entry name" value="DUF6590"/>
</dbReference>
<dbReference type="GeneID" id="62207211"/>
<reference evidence="3" key="1">
    <citation type="submission" date="2020-01" db="EMBL/GenBank/DDBJ databases">
        <authorList>
            <person name="Feng Z.H.Z."/>
        </authorList>
    </citation>
    <scope>NUCLEOTIDE SEQUENCE</scope>
    <source>
        <strain evidence="3">CBS107.38</strain>
    </source>
</reference>
<dbReference type="PANTHER" id="PTHR35391:SF5">
    <property type="entry name" value="DUF6590 DOMAIN-CONTAINING PROTEIN"/>
    <property type="match status" value="1"/>
</dbReference>
<dbReference type="PANTHER" id="PTHR35391">
    <property type="entry name" value="C2H2-TYPE DOMAIN-CONTAINING PROTEIN-RELATED"/>
    <property type="match status" value="1"/>
</dbReference>
<name>A0A8H7AYH1_9PLEO</name>
<evidence type="ECO:0000259" key="2">
    <source>
        <dbReference type="Pfam" id="PF20233"/>
    </source>
</evidence>
<accession>A0A8H7AYH1</accession>
<dbReference type="Proteomes" id="UP000596902">
    <property type="component" value="Unassembled WGS sequence"/>
</dbReference>
<feature type="compositionally biased region" description="Polar residues" evidence="1">
    <location>
        <begin position="41"/>
        <end position="53"/>
    </location>
</feature>
<feature type="region of interest" description="Disordered" evidence="1">
    <location>
        <begin position="36"/>
        <end position="64"/>
    </location>
</feature>
<reference evidence="3" key="2">
    <citation type="submission" date="2020-08" db="EMBL/GenBank/DDBJ databases">
        <title>Draft Genome Sequence of Cumin Blight Pathogen Alternaria burnsii.</title>
        <authorList>
            <person name="Feng Z."/>
        </authorList>
    </citation>
    <scope>NUCLEOTIDE SEQUENCE</scope>
    <source>
        <strain evidence="3">CBS107.38</strain>
    </source>
</reference>
<protein>
    <recommendedName>
        <fullName evidence="2">DUF6590 domain-containing protein</fullName>
    </recommendedName>
</protein>
<comment type="caution">
    <text evidence="3">The sequence shown here is derived from an EMBL/GenBank/DDBJ whole genome shotgun (WGS) entry which is preliminary data.</text>
</comment>
<keyword evidence="4" id="KW-1185">Reference proteome</keyword>
<dbReference type="AlphaFoldDB" id="A0A8H7AYH1"/>
<evidence type="ECO:0000313" key="4">
    <source>
        <dbReference type="Proteomes" id="UP000596902"/>
    </source>
</evidence>
<organism evidence="3 4">
    <name type="scientific">Alternaria burnsii</name>
    <dbReference type="NCBI Taxonomy" id="1187904"/>
    <lineage>
        <taxon>Eukaryota</taxon>
        <taxon>Fungi</taxon>
        <taxon>Dikarya</taxon>
        <taxon>Ascomycota</taxon>
        <taxon>Pezizomycotina</taxon>
        <taxon>Dothideomycetes</taxon>
        <taxon>Pleosporomycetidae</taxon>
        <taxon>Pleosporales</taxon>
        <taxon>Pleosporineae</taxon>
        <taxon>Pleosporaceae</taxon>
        <taxon>Alternaria</taxon>
        <taxon>Alternaria sect. Alternaria</taxon>
    </lineage>
</organism>
<evidence type="ECO:0000313" key="3">
    <source>
        <dbReference type="EMBL" id="KAF7673035.1"/>
    </source>
</evidence>
<proteinExistence type="predicted"/>
<sequence length="278" mass="31800">MSTNNWIWSDQYQDYYYVTYDEYNNPVYHWLKQTEMRPRQDSGSQQSHASNMAQMPDPAPPQFRSLTGAIQGTPQTGWYDLLDSSYRMRTGSEAESFFVLGRVFAMLYSETAGETSHPHASDQAYTVVRFNEKVHTNIRRFVVLQNNHGFVYACPIGTYAGRGTLKKGCFPWEHAIVYLSGTDPATCYLPGEYEGGMVKHPIEIIPVDASIRLRPESRIRFGKMYPIEKNVKVKDIGQVHPSHLSKLLKYWNERDQPSAAQYAYPAENASVPQLSSLY</sequence>
<dbReference type="RefSeq" id="XP_038783378.1">
    <property type="nucleotide sequence ID" value="XM_038934033.1"/>
</dbReference>